<gene>
    <name evidence="2" type="ordered locus">Bcav_2967</name>
</gene>
<dbReference type="KEGG" id="bcv:Bcav_2967"/>
<sequence>MSEEALADERDADAKALASTLRLRIIRLVKDTPLTNQQMADALGVPPATLLHHVRLLVERGFLESLPVRRGARGSRERPYLSTGKSWRSPSAPGTTRTMVQTFLDEFALAGGEAAMMTRLGVRLTPEHRDELRRRLNSLFQEYADRDDDVDGEPLSLFFAMHADVSRARAEASSRGAGSQLPP</sequence>
<name>C5BZ97_BEUC1</name>
<dbReference type="InterPro" id="IPR011991">
    <property type="entry name" value="ArsR-like_HTH"/>
</dbReference>
<feature type="compositionally biased region" description="Polar residues" evidence="1">
    <location>
        <begin position="83"/>
        <end position="94"/>
    </location>
</feature>
<dbReference type="SUPFAM" id="SSF46785">
    <property type="entry name" value="Winged helix' DNA-binding domain"/>
    <property type="match status" value="1"/>
</dbReference>
<evidence type="ECO:0000256" key="1">
    <source>
        <dbReference type="SAM" id="MobiDB-lite"/>
    </source>
</evidence>
<keyword evidence="3" id="KW-1185">Reference proteome</keyword>
<reference evidence="2 3" key="1">
    <citation type="journal article" date="2009" name="Stand. Genomic Sci.">
        <title>Complete genome sequence of Beutenbergia cavernae type strain (HKI 0122).</title>
        <authorList>
            <person name="Land M."/>
            <person name="Pukall R."/>
            <person name="Abt B."/>
            <person name="Goker M."/>
            <person name="Rohde M."/>
            <person name="Glavina Del Rio T."/>
            <person name="Tice H."/>
            <person name="Copeland A."/>
            <person name="Cheng J.F."/>
            <person name="Lucas S."/>
            <person name="Chen F."/>
            <person name="Nolan M."/>
            <person name="Bruce D."/>
            <person name="Goodwin L."/>
            <person name="Pitluck S."/>
            <person name="Ivanova N."/>
            <person name="Mavromatis K."/>
            <person name="Ovchinnikova G."/>
            <person name="Pati A."/>
            <person name="Chen A."/>
            <person name="Palaniappan K."/>
            <person name="Hauser L."/>
            <person name="Chang Y.J."/>
            <person name="Jefferies C.C."/>
            <person name="Saunders E."/>
            <person name="Brettin T."/>
            <person name="Detter J.C."/>
            <person name="Han C."/>
            <person name="Chain P."/>
            <person name="Bristow J."/>
            <person name="Eisen J.A."/>
            <person name="Markowitz V."/>
            <person name="Hugenholtz P."/>
            <person name="Kyrpides N.C."/>
            <person name="Klenk H.P."/>
            <person name="Lapidus A."/>
        </authorList>
    </citation>
    <scope>NUCLEOTIDE SEQUENCE [LARGE SCALE GENOMIC DNA]</scope>
    <source>
        <strain evidence="3">ATCC BAA-8 / DSM 12333 / NBRC 16432</strain>
    </source>
</reference>
<dbReference type="InterPro" id="IPR036390">
    <property type="entry name" value="WH_DNA-bd_sf"/>
</dbReference>
<organism evidence="2 3">
    <name type="scientific">Beutenbergia cavernae (strain ATCC BAA-8 / DSM 12333 / CCUG 43141 / JCM 11478 / NBRC 16432 / NCIMB 13614 / HKI 0122)</name>
    <dbReference type="NCBI Taxonomy" id="471853"/>
    <lineage>
        <taxon>Bacteria</taxon>
        <taxon>Bacillati</taxon>
        <taxon>Actinomycetota</taxon>
        <taxon>Actinomycetes</taxon>
        <taxon>Micrococcales</taxon>
        <taxon>Beutenbergiaceae</taxon>
        <taxon>Beutenbergia</taxon>
    </lineage>
</organism>
<dbReference type="Gene3D" id="1.10.10.10">
    <property type="entry name" value="Winged helix-like DNA-binding domain superfamily/Winged helix DNA-binding domain"/>
    <property type="match status" value="1"/>
</dbReference>
<dbReference type="STRING" id="471853.Bcav_2967"/>
<dbReference type="EMBL" id="CP001618">
    <property type="protein sequence ID" value="ACQ81212.1"/>
    <property type="molecule type" value="Genomic_DNA"/>
</dbReference>
<dbReference type="Proteomes" id="UP000007962">
    <property type="component" value="Chromosome"/>
</dbReference>
<dbReference type="CDD" id="cd00090">
    <property type="entry name" value="HTH_ARSR"/>
    <property type="match status" value="1"/>
</dbReference>
<dbReference type="InterPro" id="IPR036388">
    <property type="entry name" value="WH-like_DNA-bd_sf"/>
</dbReference>
<protein>
    <submittedName>
        <fullName evidence="2">Transcriptional regulator, ArsR family</fullName>
    </submittedName>
</protein>
<evidence type="ECO:0000313" key="2">
    <source>
        <dbReference type="EMBL" id="ACQ81212.1"/>
    </source>
</evidence>
<dbReference type="Pfam" id="PF12840">
    <property type="entry name" value="HTH_20"/>
    <property type="match status" value="1"/>
</dbReference>
<dbReference type="OrthoDB" id="7945987at2"/>
<proteinExistence type="predicted"/>
<dbReference type="HOGENOM" id="CLU_130416_0_0_11"/>
<evidence type="ECO:0000313" key="3">
    <source>
        <dbReference type="Proteomes" id="UP000007962"/>
    </source>
</evidence>
<feature type="region of interest" description="Disordered" evidence="1">
    <location>
        <begin position="73"/>
        <end position="94"/>
    </location>
</feature>
<accession>C5BZ97</accession>
<dbReference type="eggNOG" id="COG0640">
    <property type="taxonomic scope" value="Bacteria"/>
</dbReference>
<dbReference type="AlphaFoldDB" id="C5BZ97"/>